<evidence type="ECO:0000313" key="10">
    <source>
        <dbReference type="EMBL" id="MWA07360.1"/>
    </source>
</evidence>
<dbReference type="GO" id="GO:0022857">
    <property type="term" value="F:transmembrane transporter activity"/>
    <property type="evidence" value="ECO:0007669"/>
    <property type="project" value="InterPro"/>
</dbReference>
<keyword evidence="5" id="KW-0029">Amino-acid transport</keyword>
<evidence type="ECO:0000256" key="4">
    <source>
        <dbReference type="ARBA" id="ARBA00022692"/>
    </source>
</evidence>
<dbReference type="EMBL" id="WBMS02000071">
    <property type="protein sequence ID" value="MWA07360.1"/>
    <property type="molecule type" value="Genomic_DNA"/>
</dbReference>
<comment type="similarity">
    <text evidence="8">Belongs to the binding-protein-dependent transport system permease family. LivHM subfamily.</text>
</comment>
<keyword evidence="11" id="KW-1185">Reference proteome</keyword>
<feature type="transmembrane region" description="Helical" evidence="9">
    <location>
        <begin position="251"/>
        <end position="272"/>
    </location>
</feature>
<keyword evidence="4 9" id="KW-0812">Transmembrane</keyword>
<evidence type="ECO:0000256" key="1">
    <source>
        <dbReference type="ARBA" id="ARBA00004651"/>
    </source>
</evidence>
<dbReference type="Pfam" id="PF02653">
    <property type="entry name" value="BPD_transp_2"/>
    <property type="match status" value="1"/>
</dbReference>
<dbReference type="GO" id="GO:0006865">
    <property type="term" value="P:amino acid transport"/>
    <property type="evidence" value="ECO:0007669"/>
    <property type="project" value="UniProtKB-KW"/>
</dbReference>
<feature type="transmembrane region" description="Helical" evidence="9">
    <location>
        <begin position="58"/>
        <end position="80"/>
    </location>
</feature>
<feature type="transmembrane region" description="Helical" evidence="9">
    <location>
        <begin position="221"/>
        <end position="244"/>
    </location>
</feature>
<dbReference type="GO" id="GO:0005886">
    <property type="term" value="C:plasma membrane"/>
    <property type="evidence" value="ECO:0007669"/>
    <property type="project" value="UniProtKB-SubCell"/>
</dbReference>
<dbReference type="Proteomes" id="UP000462055">
    <property type="component" value="Unassembled WGS sequence"/>
</dbReference>
<gene>
    <name evidence="10" type="ORF">F8568_044960</name>
</gene>
<name>A0A6I4MQR9_9ACTN</name>
<keyword evidence="6 9" id="KW-1133">Transmembrane helix</keyword>
<proteinExistence type="inferred from homology"/>
<comment type="caution">
    <text evidence="10">The sequence shown here is derived from an EMBL/GenBank/DDBJ whole genome shotgun (WGS) entry which is preliminary data.</text>
</comment>
<feature type="transmembrane region" description="Helical" evidence="9">
    <location>
        <begin position="180"/>
        <end position="201"/>
    </location>
</feature>
<dbReference type="RefSeq" id="WP_151600261.1">
    <property type="nucleotide sequence ID" value="NZ_WBMS02000071.1"/>
</dbReference>
<evidence type="ECO:0000256" key="2">
    <source>
        <dbReference type="ARBA" id="ARBA00022448"/>
    </source>
</evidence>
<evidence type="ECO:0000313" key="11">
    <source>
        <dbReference type="Proteomes" id="UP000462055"/>
    </source>
</evidence>
<dbReference type="AlphaFoldDB" id="A0A6I4MQR9"/>
<keyword evidence="3" id="KW-1003">Cell membrane</keyword>
<sequence>MTATAVFAGLSTGAIYALIAIGYNITLTSSGVLNFAFANVLVFGGFVAISAVKAGLPLPLVLLLCALACAAMSVLVERAAIRFMSQGSHAELITTLGAGTIITAVTAVLWGSDPRRLTLFDQHPVDLLTGRVLPVNLILIAMPVVLGLVLHLLFQRTRFGLASRAQAFDREATMVRGVDVRWLSVSAFAIAGLFAGLTGPFVLMSTSAGPFLAVEFALKGFVALALGGLGSQLGAVVAGFVIGLVESLANLYIGSLVGNYAVFALFILVLLFRPNGLFGSRRLRLV</sequence>
<keyword evidence="7 9" id="KW-0472">Membrane</keyword>
<dbReference type="PANTHER" id="PTHR11795">
    <property type="entry name" value="BRANCHED-CHAIN AMINO ACID TRANSPORT SYSTEM PERMEASE PROTEIN LIVH"/>
    <property type="match status" value="1"/>
</dbReference>
<feature type="transmembrane region" description="Helical" evidence="9">
    <location>
        <begin position="32"/>
        <end position="52"/>
    </location>
</feature>
<comment type="subcellular location">
    <subcellularLocation>
        <location evidence="1">Cell membrane</location>
        <topology evidence="1">Multi-pass membrane protein</topology>
    </subcellularLocation>
</comment>
<evidence type="ECO:0000256" key="9">
    <source>
        <dbReference type="SAM" id="Phobius"/>
    </source>
</evidence>
<feature type="transmembrane region" description="Helical" evidence="9">
    <location>
        <begin position="132"/>
        <end position="154"/>
    </location>
</feature>
<evidence type="ECO:0000256" key="6">
    <source>
        <dbReference type="ARBA" id="ARBA00022989"/>
    </source>
</evidence>
<dbReference type="CDD" id="cd06582">
    <property type="entry name" value="TM_PBP1_LivH_like"/>
    <property type="match status" value="1"/>
</dbReference>
<evidence type="ECO:0000256" key="5">
    <source>
        <dbReference type="ARBA" id="ARBA00022970"/>
    </source>
</evidence>
<feature type="transmembrane region" description="Helical" evidence="9">
    <location>
        <begin position="92"/>
        <end position="112"/>
    </location>
</feature>
<dbReference type="InterPro" id="IPR052157">
    <property type="entry name" value="BCAA_transport_permease"/>
</dbReference>
<feature type="transmembrane region" description="Helical" evidence="9">
    <location>
        <begin position="6"/>
        <end position="25"/>
    </location>
</feature>
<reference evidence="10" key="1">
    <citation type="submission" date="2019-12" db="EMBL/GenBank/DDBJ databases">
        <title>Actinomadura physcomitrii sp. nov., a novel actinomycete isolated from moss [Physcomitrium sphaericum (Ludw) Fuernr].</title>
        <authorList>
            <person name="Zhuang X."/>
        </authorList>
    </citation>
    <scope>NUCLEOTIDE SEQUENCE [LARGE SCALE GENOMIC DNA]</scope>
    <source>
        <strain evidence="10">LD22</strain>
    </source>
</reference>
<evidence type="ECO:0000256" key="7">
    <source>
        <dbReference type="ARBA" id="ARBA00023136"/>
    </source>
</evidence>
<evidence type="ECO:0000256" key="8">
    <source>
        <dbReference type="ARBA" id="ARBA00037998"/>
    </source>
</evidence>
<dbReference type="PANTHER" id="PTHR11795:SF445">
    <property type="entry name" value="AMINO ACID ABC TRANSPORTER PERMEASE PROTEIN"/>
    <property type="match status" value="1"/>
</dbReference>
<accession>A0A6I4MQR9</accession>
<protein>
    <submittedName>
        <fullName evidence="10">Branched-chain amino acid ABC transporter permease</fullName>
    </submittedName>
</protein>
<evidence type="ECO:0000256" key="3">
    <source>
        <dbReference type="ARBA" id="ARBA00022475"/>
    </source>
</evidence>
<organism evidence="10 11">
    <name type="scientific">Actinomadura physcomitrii</name>
    <dbReference type="NCBI Taxonomy" id="2650748"/>
    <lineage>
        <taxon>Bacteria</taxon>
        <taxon>Bacillati</taxon>
        <taxon>Actinomycetota</taxon>
        <taxon>Actinomycetes</taxon>
        <taxon>Streptosporangiales</taxon>
        <taxon>Thermomonosporaceae</taxon>
        <taxon>Actinomadura</taxon>
    </lineage>
</organism>
<dbReference type="InterPro" id="IPR001851">
    <property type="entry name" value="ABC_transp_permease"/>
</dbReference>
<keyword evidence="2" id="KW-0813">Transport</keyword>